<protein>
    <recommendedName>
        <fullName evidence="3">Cell division protein ZapE</fullName>
    </recommendedName>
    <alternativeName>
        <fullName evidence="3">Z ring-associated protein ZapE</fullName>
    </alternativeName>
</protein>
<organism evidence="4 5">
    <name type="scientific">Onishia taeanensis</name>
    <dbReference type="NCBI Taxonomy" id="284577"/>
    <lineage>
        <taxon>Bacteria</taxon>
        <taxon>Pseudomonadati</taxon>
        <taxon>Pseudomonadota</taxon>
        <taxon>Gammaproteobacteria</taxon>
        <taxon>Oceanospirillales</taxon>
        <taxon>Halomonadaceae</taxon>
        <taxon>Onishia</taxon>
    </lineage>
</organism>
<comment type="subcellular location">
    <subcellularLocation>
        <location evidence="3">Cytoplasm</location>
    </subcellularLocation>
</comment>
<keyword evidence="3" id="KW-0963">Cytoplasm</keyword>
<proteinExistence type="inferred from homology"/>
<dbReference type="GO" id="GO:0005524">
    <property type="term" value="F:ATP binding"/>
    <property type="evidence" value="ECO:0007669"/>
    <property type="project" value="UniProtKB-UniRule"/>
</dbReference>
<dbReference type="AlphaFoldDB" id="A0A1G7R842"/>
<dbReference type="SUPFAM" id="SSF52540">
    <property type="entry name" value="P-loop containing nucleoside triphosphate hydrolases"/>
    <property type="match status" value="1"/>
</dbReference>
<name>A0A1G7R842_9GAMM</name>
<dbReference type="Proteomes" id="UP000198641">
    <property type="component" value="Unassembled WGS sequence"/>
</dbReference>
<evidence type="ECO:0000313" key="4">
    <source>
        <dbReference type="EMBL" id="SDG06893.1"/>
    </source>
</evidence>
<keyword evidence="5" id="KW-1185">Reference proteome</keyword>
<dbReference type="STRING" id="284577.SAMN05216571_104106"/>
<accession>A0A1G7R842</accession>
<dbReference type="Pfam" id="PF03969">
    <property type="entry name" value="AFG1_ATPase"/>
    <property type="match status" value="1"/>
</dbReference>
<dbReference type="PANTHER" id="PTHR12169">
    <property type="entry name" value="ATPASE N2B"/>
    <property type="match status" value="1"/>
</dbReference>
<dbReference type="GO" id="GO:0032153">
    <property type="term" value="C:cell division site"/>
    <property type="evidence" value="ECO:0007669"/>
    <property type="project" value="TreeGrafter"/>
</dbReference>
<dbReference type="GO" id="GO:0051301">
    <property type="term" value="P:cell division"/>
    <property type="evidence" value="ECO:0007669"/>
    <property type="project" value="UniProtKB-UniRule"/>
</dbReference>
<dbReference type="InterPro" id="IPR030870">
    <property type="entry name" value="ZapE"/>
</dbReference>
<evidence type="ECO:0000256" key="2">
    <source>
        <dbReference type="ARBA" id="ARBA00022840"/>
    </source>
</evidence>
<feature type="binding site" evidence="3">
    <location>
        <begin position="127"/>
        <end position="134"/>
    </location>
    <ligand>
        <name>ATP</name>
        <dbReference type="ChEBI" id="CHEBI:30616"/>
    </ligand>
</feature>
<comment type="function">
    <text evidence="3">Reduces the stability of FtsZ polymers in the presence of ATP.</text>
</comment>
<comment type="subunit">
    <text evidence="3">Interacts with FtsZ.</text>
</comment>
<gene>
    <name evidence="3" type="primary">zapE</name>
    <name evidence="4" type="ORF">SAMN05216571_104106</name>
</gene>
<keyword evidence="3" id="KW-0378">Hydrolase</keyword>
<keyword evidence="3 4" id="KW-0132">Cell division</keyword>
<reference evidence="4 5" key="1">
    <citation type="submission" date="2016-10" db="EMBL/GenBank/DDBJ databases">
        <authorList>
            <person name="de Groot N.N."/>
        </authorList>
    </citation>
    <scope>NUCLEOTIDE SEQUENCE [LARGE SCALE GENOMIC DNA]</scope>
    <source>
        <strain evidence="4 5">BH539</strain>
    </source>
</reference>
<keyword evidence="3" id="KW-0131">Cell cycle</keyword>
<dbReference type="NCBIfam" id="NF040713">
    <property type="entry name" value="ZapE"/>
    <property type="match status" value="1"/>
</dbReference>
<dbReference type="EMBL" id="FNCI01000004">
    <property type="protein sequence ID" value="SDG06893.1"/>
    <property type="molecule type" value="Genomic_DNA"/>
</dbReference>
<dbReference type="HAMAP" id="MF_01919">
    <property type="entry name" value="ZapE"/>
    <property type="match status" value="1"/>
</dbReference>
<evidence type="ECO:0000313" key="5">
    <source>
        <dbReference type="Proteomes" id="UP000198641"/>
    </source>
</evidence>
<evidence type="ECO:0000256" key="3">
    <source>
        <dbReference type="HAMAP-Rule" id="MF_01919"/>
    </source>
</evidence>
<dbReference type="InterPro" id="IPR005654">
    <property type="entry name" value="ATPase_AFG1-like"/>
</dbReference>
<comment type="similarity">
    <text evidence="3">Belongs to the AFG1 ATPase family. ZapE subfamily.</text>
</comment>
<dbReference type="InterPro" id="IPR027417">
    <property type="entry name" value="P-loop_NTPase"/>
</dbReference>
<keyword evidence="2 3" id="KW-0067">ATP-binding</keyword>
<keyword evidence="1 3" id="KW-0547">Nucleotide-binding</keyword>
<evidence type="ECO:0000256" key="1">
    <source>
        <dbReference type="ARBA" id="ARBA00022741"/>
    </source>
</evidence>
<dbReference type="Gene3D" id="3.40.50.300">
    <property type="entry name" value="P-loop containing nucleotide triphosphate hydrolases"/>
    <property type="match status" value="1"/>
</dbReference>
<dbReference type="PANTHER" id="PTHR12169:SF6">
    <property type="entry name" value="AFG1-LIKE ATPASE"/>
    <property type="match status" value="1"/>
</dbReference>
<sequence>MAALCARRLDTYNVRFRSPPSEVAKTLMCATTTSADSSASAKAGTPLARYQADLEREGFAYDEAQEEAVRHLQRLYDDLLATPQRAPRLPADERKGLKSRVAGLFGAKPTASPFEAPPAVMGLYFWGGVGRGKTYLVDTFYEALPFSEKMRTHFHRFMQRVHNELEHYKGEKDPLKLIAAKFAREARVICFDEFFVKDITDAMILATLLESLFEHGVVLVTTSNIVPSELYKDGLQRARFLPAIDLLERHCEVVNVDSGVDYRLRALQRAAIFHSPLDEAADDELERSFREVAGHDGEQGERIEINHRLLRSRRLHEDVVWFDFAELCDGPRSQNDYIELAREFHTVLVSGVPRMGRGSDDQARRFINMVDEFYDRAVKLLMSAEVPVESLYTEGSLSFEFDRTLSRLQEMQSHEYLALPHKP</sequence>
<dbReference type="GO" id="GO:0005737">
    <property type="term" value="C:cytoplasm"/>
    <property type="evidence" value="ECO:0007669"/>
    <property type="project" value="UniProtKB-SubCell"/>
</dbReference>
<dbReference type="GO" id="GO:0016887">
    <property type="term" value="F:ATP hydrolysis activity"/>
    <property type="evidence" value="ECO:0007669"/>
    <property type="project" value="UniProtKB-UniRule"/>
</dbReference>